<protein>
    <submittedName>
        <fullName evidence="10">Protein ERP1</fullName>
    </submittedName>
</protein>
<dbReference type="InterPro" id="IPR015720">
    <property type="entry name" value="Emp24-like"/>
</dbReference>
<keyword evidence="4 8" id="KW-0732">Signal</keyword>
<evidence type="ECO:0000256" key="6">
    <source>
        <dbReference type="ARBA" id="ARBA00023136"/>
    </source>
</evidence>
<feature type="chain" id="PRO_5015742206" evidence="8">
    <location>
        <begin position="19"/>
        <end position="214"/>
    </location>
</feature>
<evidence type="ECO:0000256" key="7">
    <source>
        <dbReference type="RuleBase" id="RU003827"/>
    </source>
</evidence>
<evidence type="ECO:0000256" key="4">
    <source>
        <dbReference type="ARBA" id="ARBA00022729"/>
    </source>
</evidence>
<dbReference type="SMART" id="SM01190">
    <property type="entry name" value="EMP24_GP25L"/>
    <property type="match status" value="1"/>
</dbReference>
<dbReference type="Pfam" id="PF01105">
    <property type="entry name" value="EMP24_GP25L"/>
    <property type="match status" value="1"/>
</dbReference>
<evidence type="ECO:0000256" key="8">
    <source>
        <dbReference type="SAM" id="SignalP"/>
    </source>
</evidence>
<keyword evidence="3 7" id="KW-0812">Transmembrane</keyword>
<name>A0A2T0FGH1_9ASCO</name>
<organism evidence="10 11">
    <name type="scientific">Wickerhamiella sorbophila</name>
    <dbReference type="NCBI Taxonomy" id="45607"/>
    <lineage>
        <taxon>Eukaryota</taxon>
        <taxon>Fungi</taxon>
        <taxon>Dikarya</taxon>
        <taxon>Ascomycota</taxon>
        <taxon>Saccharomycotina</taxon>
        <taxon>Dipodascomycetes</taxon>
        <taxon>Dipodascales</taxon>
        <taxon>Trichomonascaceae</taxon>
        <taxon>Wickerhamiella</taxon>
    </lineage>
</organism>
<evidence type="ECO:0000256" key="5">
    <source>
        <dbReference type="ARBA" id="ARBA00022989"/>
    </source>
</evidence>
<feature type="signal peptide" evidence="8">
    <location>
        <begin position="1"/>
        <end position="18"/>
    </location>
</feature>
<evidence type="ECO:0000313" key="11">
    <source>
        <dbReference type="Proteomes" id="UP000238350"/>
    </source>
</evidence>
<sequence length="214" mass="24823">MYVAAVLSIAALFMRATAMHFYLGGNEEPRCFYFDLRKDMMFAATHSAWELEKSSNNWVRDDSLAIEVTIDELFDNNHRVFNQKLAPFGDYQFVSQEGGEHRVCYRALVDGWWAKETIKLEVDFVVGESDIIDTRGNAKVDHLTERIADLNRKLIFFRREQTLMREREAAFRDQSEATNARVARMTILQLVVLAATCAWQISHLRGFFTKQKLV</sequence>
<evidence type="ECO:0000259" key="9">
    <source>
        <dbReference type="PROSITE" id="PS50866"/>
    </source>
</evidence>
<dbReference type="InterPro" id="IPR009038">
    <property type="entry name" value="GOLD_dom"/>
</dbReference>
<dbReference type="STRING" id="45607.A0A2T0FGH1"/>
<proteinExistence type="inferred from homology"/>
<evidence type="ECO:0000256" key="1">
    <source>
        <dbReference type="ARBA" id="ARBA00004479"/>
    </source>
</evidence>
<evidence type="ECO:0000256" key="2">
    <source>
        <dbReference type="ARBA" id="ARBA00007104"/>
    </source>
</evidence>
<evidence type="ECO:0000313" key="10">
    <source>
        <dbReference type="EMBL" id="PRT54086.1"/>
    </source>
</evidence>
<reference evidence="10 11" key="1">
    <citation type="submission" date="2017-04" db="EMBL/GenBank/DDBJ databases">
        <title>Genome sequencing of [Candida] sorbophila.</title>
        <authorList>
            <person name="Ahn J.O."/>
        </authorList>
    </citation>
    <scope>NUCLEOTIDE SEQUENCE [LARGE SCALE GENOMIC DNA]</scope>
    <source>
        <strain evidence="10 11">DS02</strain>
    </source>
</reference>
<comment type="caution">
    <text evidence="10">The sequence shown here is derived from an EMBL/GenBank/DDBJ whole genome shotgun (WGS) entry which is preliminary data.</text>
</comment>
<feature type="domain" description="GOLD" evidence="9">
    <location>
        <begin position="29"/>
        <end position="124"/>
    </location>
</feature>
<keyword evidence="11" id="KW-1185">Reference proteome</keyword>
<gene>
    <name evidence="10" type="ORF">B9G98_01706</name>
</gene>
<dbReference type="GeneID" id="36515455"/>
<dbReference type="Proteomes" id="UP000238350">
    <property type="component" value="Unassembled WGS sequence"/>
</dbReference>
<accession>A0A2T0FGH1</accession>
<dbReference type="PROSITE" id="PS50866">
    <property type="entry name" value="GOLD"/>
    <property type="match status" value="1"/>
</dbReference>
<dbReference type="GO" id="GO:0016020">
    <property type="term" value="C:membrane"/>
    <property type="evidence" value="ECO:0007669"/>
    <property type="project" value="UniProtKB-SubCell"/>
</dbReference>
<comment type="subcellular location">
    <subcellularLocation>
        <location evidence="1 7">Membrane</location>
        <topology evidence="1 7">Single-pass type I membrane protein</topology>
    </subcellularLocation>
</comment>
<keyword evidence="5" id="KW-1133">Transmembrane helix</keyword>
<evidence type="ECO:0000256" key="3">
    <source>
        <dbReference type="ARBA" id="ARBA00022692"/>
    </source>
</evidence>
<keyword evidence="6" id="KW-0472">Membrane</keyword>
<dbReference type="PANTHER" id="PTHR22811">
    <property type="entry name" value="TRANSMEMBRANE EMP24 DOMAIN-CONTAINING PROTEIN"/>
    <property type="match status" value="1"/>
</dbReference>
<dbReference type="EMBL" id="NDIQ01000001">
    <property type="protein sequence ID" value="PRT54086.1"/>
    <property type="molecule type" value="Genomic_DNA"/>
</dbReference>
<comment type="similarity">
    <text evidence="2 7">Belongs to the EMP24/GP25L family.</text>
</comment>
<dbReference type="RefSeq" id="XP_024664032.1">
    <property type="nucleotide sequence ID" value="XM_024808264.1"/>
</dbReference>
<dbReference type="AlphaFoldDB" id="A0A2T0FGH1"/>
<dbReference type="OrthoDB" id="3427at2759"/>